<feature type="region of interest" description="Disordered" evidence="1">
    <location>
        <begin position="285"/>
        <end position="326"/>
    </location>
</feature>
<dbReference type="VEuPathDB" id="FungiDB:H257_00421"/>
<feature type="compositionally biased region" description="Low complexity" evidence="1">
    <location>
        <begin position="501"/>
        <end position="510"/>
    </location>
</feature>
<sequence>MSSTNTAAHQAVLALLRRGFGDNDTVLLLGGMTPDNQNRLVEGIGSTIDLSVAEATAAQKALEEQKTKPPPCRPMVAPSKILCESLTMRSRASRALRSRKLHRLLALKSIKLDVAKFGGAESDKLLRWLVQVSTAADAQRISDDATRVAFAMSHLKGRAEDWAFSKRLTDRHCFPSFAQGKRSLQEFIHDLRILAANINEEESLPEPLRVTVFMDGLNQGPARTQLFRAYPDTFEEAVRIALSESFSTFAHARAASSDMDVSMLAQTSDDRTCFNCGHPGHFSRAFPAPRRVASAAPPSHGSSRTAPDTPSRRPPSGPPNHFNRESHGPLEVCGVLTHSKDLASDTDLLLCRVGLQPNKMICLELVVPGWEARHSVLIDCGASNNYASRSTLSRFNRLSSSDPSDRVRVKMADGHTASQPRIIVDRWDLIIGMSWLESHKPWIDWMAKSVHKVTWLNASQSWIHRRAADRLPPSTTNPLGPPLEAMSNDLASPSPTVRSLAPAPATPSDPTTVLHNTPFVPPTEPPSVVIVKATLPPPIVASTLATTFIEETCNLHELPRTFSEILALPEMSFHSLVESLRAHDIAALAMITVEEETDLFSTSTADDSVLAAPLKSQTWDFLRSNPYFYLLQEFEDVFPDEVPCRLPVDKGVQHEIDLVPGGKYCVTRQWPLPRDQVDAITILRGPQGGGSRPREYFPSQQPNLLCEEARWEMAYCTRL</sequence>
<dbReference type="PANTHER" id="PTHR15503">
    <property type="entry name" value="LDOC1 RELATED"/>
    <property type="match status" value="1"/>
</dbReference>
<protein>
    <recommendedName>
        <fullName evidence="3">CCHC-type domain-containing protein</fullName>
    </recommendedName>
</protein>
<proteinExistence type="predicted"/>
<dbReference type="Gene3D" id="2.40.70.10">
    <property type="entry name" value="Acid Proteases"/>
    <property type="match status" value="1"/>
</dbReference>
<dbReference type="GeneID" id="20802417"/>
<dbReference type="OrthoDB" id="123763at2759"/>
<feature type="region of interest" description="Disordered" evidence="1">
    <location>
        <begin position="467"/>
        <end position="510"/>
    </location>
</feature>
<evidence type="ECO:0008006" key="3">
    <source>
        <dbReference type="Google" id="ProtNLM"/>
    </source>
</evidence>
<organism evidence="2">
    <name type="scientific">Aphanomyces astaci</name>
    <name type="common">Crayfish plague agent</name>
    <dbReference type="NCBI Taxonomy" id="112090"/>
    <lineage>
        <taxon>Eukaryota</taxon>
        <taxon>Sar</taxon>
        <taxon>Stramenopiles</taxon>
        <taxon>Oomycota</taxon>
        <taxon>Saprolegniomycetes</taxon>
        <taxon>Saprolegniales</taxon>
        <taxon>Verrucalvaceae</taxon>
        <taxon>Aphanomyces</taxon>
    </lineage>
</organism>
<dbReference type="RefSeq" id="XP_009821417.1">
    <property type="nucleotide sequence ID" value="XM_009823115.1"/>
</dbReference>
<evidence type="ECO:0000256" key="1">
    <source>
        <dbReference type="SAM" id="MobiDB-lite"/>
    </source>
</evidence>
<evidence type="ECO:0000313" key="2">
    <source>
        <dbReference type="EMBL" id="ETV89017.1"/>
    </source>
</evidence>
<name>W4HAN5_APHAT</name>
<feature type="compositionally biased region" description="Low complexity" evidence="1">
    <location>
        <begin position="285"/>
        <end position="299"/>
    </location>
</feature>
<dbReference type="STRING" id="112090.W4HAN5"/>
<dbReference type="AlphaFoldDB" id="W4HAN5"/>
<dbReference type="CDD" id="cd00303">
    <property type="entry name" value="retropepsin_like"/>
    <property type="match status" value="1"/>
</dbReference>
<dbReference type="InterPro" id="IPR032567">
    <property type="entry name" value="RTL1-rel"/>
</dbReference>
<accession>W4HAN5</accession>
<dbReference type="Gene3D" id="4.10.60.10">
    <property type="entry name" value="Zinc finger, CCHC-type"/>
    <property type="match status" value="1"/>
</dbReference>
<dbReference type="PANTHER" id="PTHR15503:SF22">
    <property type="entry name" value="TRANSPOSON TY3-I GAG POLYPROTEIN"/>
    <property type="match status" value="1"/>
</dbReference>
<dbReference type="EMBL" id="KI913114">
    <property type="protein sequence ID" value="ETV89017.1"/>
    <property type="molecule type" value="Genomic_DNA"/>
</dbReference>
<reference evidence="2" key="1">
    <citation type="submission" date="2013-12" db="EMBL/GenBank/DDBJ databases">
        <title>The Genome Sequence of Aphanomyces astaci APO3.</title>
        <authorList>
            <consortium name="The Broad Institute Genomics Platform"/>
            <person name="Russ C."/>
            <person name="Tyler B."/>
            <person name="van West P."/>
            <person name="Dieguez-Uribeondo J."/>
            <person name="Young S.K."/>
            <person name="Zeng Q."/>
            <person name="Gargeya S."/>
            <person name="Fitzgerald M."/>
            <person name="Abouelleil A."/>
            <person name="Alvarado L."/>
            <person name="Chapman S.B."/>
            <person name="Gainer-Dewar J."/>
            <person name="Goldberg J."/>
            <person name="Griggs A."/>
            <person name="Gujja S."/>
            <person name="Hansen M."/>
            <person name="Howarth C."/>
            <person name="Imamovic A."/>
            <person name="Ireland A."/>
            <person name="Larimer J."/>
            <person name="McCowan C."/>
            <person name="Murphy C."/>
            <person name="Pearson M."/>
            <person name="Poon T.W."/>
            <person name="Priest M."/>
            <person name="Roberts A."/>
            <person name="Saif S."/>
            <person name="Shea T."/>
            <person name="Sykes S."/>
            <person name="Wortman J."/>
            <person name="Nusbaum C."/>
            <person name="Birren B."/>
        </authorList>
    </citation>
    <scope>NUCLEOTIDE SEQUENCE [LARGE SCALE GENOMIC DNA]</scope>
    <source>
        <strain evidence="2">APO3</strain>
    </source>
</reference>
<gene>
    <name evidence="2" type="ORF">H257_00421</name>
</gene>
<dbReference type="InterPro" id="IPR021109">
    <property type="entry name" value="Peptidase_aspartic_dom_sf"/>
</dbReference>